<name>A0A9N9JTZ0_9GLOM</name>
<sequence>FDDTENEEKIKNAIKKGFDDTENYFKALDVKGIKGNKVRMSGTTALTVMMTPKKNLYIAFAGDSSVFIMSSNKSKKINIEHNCHNKNELSRLRSQRQKGFMYTIKARSVKDDLSNEIQYTRSLSDFYIKSFFSEGLIVSVPLSTIPTGYYDEDSAMNFSISDDDDFD</sequence>
<dbReference type="OrthoDB" id="2401661at2759"/>
<dbReference type="SUPFAM" id="SSF81606">
    <property type="entry name" value="PP2C-like"/>
    <property type="match status" value="1"/>
</dbReference>
<dbReference type="PANTHER" id="PTHR47992">
    <property type="entry name" value="PROTEIN PHOSPHATASE"/>
    <property type="match status" value="1"/>
</dbReference>
<comment type="caution">
    <text evidence="2">The sequence shown here is derived from an EMBL/GenBank/DDBJ whole genome shotgun (WGS) entry which is preliminary data.</text>
</comment>
<feature type="domain" description="PPM-type phosphatase" evidence="1">
    <location>
        <begin position="1"/>
        <end position="167"/>
    </location>
</feature>
<dbReference type="Proteomes" id="UP000789405">
    <property type="component" value="Unassembled WGS sequence"/>
</dbReference>
<feature type="non-terminal residue" evidence="2">
    <location>
        <position position="1"/>
    </location>
</feature>
<evidence type="ECO:0000313" key="3">
    <source>
        <dbReference type="Proteomes" id="UP000789405"/>
    </source>
</evidence>
<proteinExistence type="predicted"/>
<protein>
    <submittedName>
        <fullName evidence="2">18259_t:CDS:1</fullName>
    </submittedName>
</protein>
<dbReference type="InterPro" id="IPR015655">
    <property type="entry name" value="PP2C"/>
</dbReference>
<dbReference type="InterPro" id="IPR036457">
    <property type="entry name" value="PPM-type-like_dom_sf"/>
</dbReference>
<dbReference type="Gene3D" id="3.60.40.10">
    <property type="entry name" value="PPM-type phosphatase domain"/>
    <property type="match status" value="1"/>
</dbReference>
<organism evidence="2 3">
    <name type="scientific">Dentiscutata erythropus</name>
    <dbReference type="NCBI Taxonomy" id="1348616"/>
    <lineage>
        <taxon>Eukaryota</taxon>
        <taxon>Fungi</taxon>
        <taxon>Fungi incertae sedis</taxon>
        <taxon>Mucoromycota</taxon>
        <taxon>Glomeromycotina</taxon>
        <taxon>Glomeromycetes</taxon>
        <taxon>Diversisporales</taxon>
        <taxon>Gigasporaceae</taxon>
        <taxon>Dentiscutata</taxon>
    </lineage>
</organism>
<keyword evidence="3" id="KW-1185">Reference proteome</keyword>
<dbReference type="Pfam" id="PF00481">
    <property type="entry name" value="PP2C"/>
    <property type="match status" value="1"/>
</dbReference>
<dbReference type="AlphaFoldDB" id="A0A9N9JTZ0"/>
<dbReference type="InterPro" id="IPR001932">
    <property type="entry name" value="PPM-type_phosphatase-like_dom"/>
</dbReference>
<dbReference type="GO" id="GO:0004722">
    <property type="term" value="F:protein serine/threonine phosphatase activity"/>
    <property type="evidence" value="ECO:0007669"/>
    <property type="project" value="InterPro"/>
</dbReference>
<dbReference type="EMBL" id="CAJVPY010031917">
    <property type="protein sequence ID" value="CAG8797164.1"/>
    <property type="molecule type" value="Genomic_DNA"/>
</dbReference>
<reference evidence="2" key="1">
    <citation type="submission" date="2021-06" db="EMBL/GenBank/DDBJ databases">
        <authorList>
            <person name="Kallberg Y."/>
            <person name="Tangrot J."/>
            <person name="Rosling A."/>
        </authorList>
    </citation>
    <scope>NUCLEOTIDE SEQUENCE</scope>
    <source>
        <strain evidence="2">MA453B</strain>
    </source>
</reference>
<gene>
    <name evidence="2" type="ORF">DERYTH_LOCUS22624</name>
</gene>
<evidence type="ECO:0000313" key="2">
    <source>
        <dbReference type="EMBL" id="CAG8797164.1"/>
    </source>
</evidence>
<evidence type="ECO:0000259" key="1">
    <source>
        <dbReference type="PROSITE" id="PS51746"/>
    </source>
</evidence>
<dbReference type="PROSITE" id="PS51746">
    <property type="entry name" value="PPM_2"/>
    <property type="match status" value="1"/>
</dbReference>
<accession>A0A9N9JTZ0</accession>